<name>A0ABZ2NLJ3_9BACI</name>
<keyword evidence="1" id="KW-1133">Transmembrane helix</keyword>
<evidence type="ECO:0000313" key="3">
    <source>
        <dbReference type="Proteomes" id="UP001377337"/>
    </source>
</evidence>
<protein>
    <submittedName>
        <fullName evidence="2">Uncharacterized protein</fullName>
    </submittedName>
</protein>
<gene>
    <name evidence="2" type="ORF">WCV65_09540</name>
</gene>
<proteinExistence type="predicted"/>
<dbReference type="Proteomes" id="UP001377337">
    <property type="component" value="Chromosome"/>
</dbReference>
<keyword evidence="1" id="KW-0812">Transmembrane</keyword>
<sequence length="91" mass="10049">MIGKAFLSLIGFMMAAIGYSFSFSSKWSKEELNEIRITAAGGFKLFAAGGLLYWSILEKTVPEKQTALLFHLSFLLIGLAGFALSVFIWFS</sequence>
<accession>A0ABZ2NLJ3</accession>
<feature type="transmembrane region" description="Helical" evidence="1">
    <location>
        <begin position="6"/>
        <end position="23"/>
    </location>
</feature>
<organism evidence="2 3">
    <name type="scientific">Metabacillus sediminis</name>
    <dbReference type="NCBI Taxonomy" id="3117746"/>
    <lineage>
        <taxon>Bacteria</taxon>
        <taxon>Bacillati</taxon>
        <taxon>Bacillota</taxon>
        <taxon>Bacilli</taxon>
        <taxon>Bacillales</taxon>
        <taxon>Bacillaceae</taxon>
        <taxon>Metabacillus</taxon>
    </lineage>
</organism>
<reference evidence="2 3" key="1">
    <citation type="submission" date="2024-02" db="EMBL/GenBank/DDBJ databases">
        <title>Seven novel Bacillus-like species.</title>
        <authorList>
            <person name="Liu G."/>
        </authorList>
    </citation>
    <scope>NUCLEOTIDE SEQUENCE [LARGE SCALE GENOMIC DNA]</scope>
    <source>
        <strain evidence="2 3">FJAT-52054</strain>
    </source>
</reference>
<feature type="transmembrane region" description="Helical" evidence="1">
    <location>
        <begin position="68"/>
        <end position="90"/>
    </location>
</feature>
<evidence type="ECO:0000256" key="1">
    <source>
        <dbReference type="SAM" id="Phobius"/>
    </source>
</evidence>
<keyword evidence="1" id="KW-0472">Membrane</keyword>
<dbReference type="RefSeq" id="WP_338781855.1">
    <property type="nucleotide sequence ID" value="NZ_CP147407.1"/>
</dbReference>
<dbReference type="EMBL" id="CP147407">
    <property type="protein sequence ID" value="WXB98698.1"/>
    <property type="molecule type" value="Genomic_DNA"/>
</dbReference>
<keyword evidence="3" id="KW-1185">Reference proteome</keyword>
<feature type="transmembrane region" description="Helical" evidence="1">
    <location>
        <begin position="35"/>
        <end position="56"/>
    </location>
</feature>
<evidence type="ECO:0000313" key="2">
    <source>
        <dbReference type="EMBL" id="WXB98698.1"/>
    </source>
</evidence>